<accession>A0A8K0XQH0</accession>
<evidence type="ECO:0000313" key="2">
    <source>
        <dbReference type="EMBL" id="KAH8101282.1"/>
    </source>
</evidence>
<dbReference type="OrthoDB" id="2804270at2759"/>
<feature type="compositionally biased region" description="Polar residues" evidence="1">
    <location>
        <begin position="335"/>
        <end position="344"/>
    </location>
</feature>
<organism evidence="2 3">
    <name type="scientific">Cristinia sonorae</name>
    <dbReference type="NCBI Taxonomy" id="1940300"/>
    <lineage>
        <taxon>Eukaryota</taxon>
        <taxon>Fungi</taxon>
        <taxon>Dikarya</taxon>
        <taxon>Basidiomycota</taxon>
        <taxon>Agaricomycotina</taxon>
        <taxon>Agaricomycetes</taxon>
        <taxon>Agaricomycetidae</taxon>
        <taxon>Agaricales</taxon>
        <taxon>Pleurotineae</taxon>
        <taxon>Stephanosporaceae</taxon>
        <taxon>Cristinia</taxon>
    </lineage>
</organism>
<feature type="region of interest" description="Disordered" evidence="1">
    <location>
        <begin position="219"/>
        <end position="275"/>
    </location>
</feature>
<dbReference type="EMBL" id="JAEVFJ010000013">
    <property type="protein sequence ID" value="KAH8101282.1"/>
    <property type="molecule type" value="Genomic_DNA"/>
</dbReference>
<gene>
    <name evidence="2" type="ORF">BXZ70DRAFT_121120</name>
</gene>
<dbReference type="Proteomes" id="UP000813824">
    <property type="component" value="Unassembled WGS sequence"/>
</dbReference>
<keyword evidence="3" id="KW-1185">Reference proteome</keyword>
<comment type="caution">
    <text evidence="2">The sequence shown here is derived from an EMBL/GenBank/DDBJ whole genome shotgun (WGS) entry which is preliminary data.</text>
</comment>
<feature type="compositionally biased region" description="Low complexity" evidence="1">
    <location>
        <begin position="227"/>
        <end position="240"/>
    </location>
</feature>
<evidence type="ECO:0000256" key="1">
    <source>
        <dbReference type="SAM" id="MobiDB-lite"/>
    </source>
</evidence>
<proteinExistence type="predicted"/>
<sequence length="585" mass="63026">MPASSFNDIFLVPSLNSFHRRSKAKAPVKKAVWQKHTPRTTTTSDATAPRPVVRTPPVVAAEERVVVQLPTPVTASNKDTGSVAQQVAPRRAFSLTRFTDPLPSPIRSPLCRLSVLEFAAPSHRMPLKIAEVVQVAQENTGVEVEIEIEEVAEVEVKEAVVRPSRIPVWKGRTTHCSECGEPKIFSERGQRVRRLSPSVSCLWLTVCNVQVEEEANVAEVADEHSAPDAAPAVPETTEPASLPVGQSSTRVAEPAAALPETSGATNVEPAPEAANTNKDIRAKLGESFEDPQSTAPEDTVSDNEESPSPVVAQDEETQQQIPEPAALTARDEDTTPANIVTRSTPWTPLSLPRIKKTAAKKSSLLSRIFSKVKAPFTPTPTSEQPVQDPVDSAKFAVLNELMQFNCEGRKLRKYIRPELLVAVDPVLDAFSVTPEADAIIREASVLDVLFEYDASFEAEEAREKGAEATPEKGEAKSVEVKERAKEAEEVAGGTTATIPSFALSESTNDDPDTTDSEPILGSPEETAVSILKDGSPVEPVPVCQPETENAPAALVVPPTEEREEEPAPVVMKGKHLICCCPPSSD</sequence>
<protein>
    <submittedName>
        <fullName evidence="2">Uncharacterized protein</fullName>
    </submittedName>
</protein>
<feature type="compositionally biased region" description="Basic residues" evidence="1">
    <location>
        <begin position="27"/>
        <end position="38"/>
    </location>
</feature>
<name>A0A8K0XQH0_9AGAR</name>
<feature type="region of interest" description="Disordered" evidence="1">
    <location>
        <begin position="501"/>
        <end position="521"/>
    </location>
</feature>
<feature type="region of interest" description="Disordered" evidence="1">
    <location>
        <begin position="27"/>
        <end position="51"/>
    </location>
</feature>
<reference evidence="2" key="1">
    <citation type="journal article" date="2021" name="New Phytol.">
        <title>Evolutionary innovations through gain and loss of genes in the ectomycorrhizal Boletales.</title>
        <authorList>
            <person name="Wu G."/>
            <person name="Miyauchi S."/>
            <person name="Morin E."/>
            <person name="Kuo A."/>
            <person name="Drula E."/>
            <person name="Varga T."/>
            <person name="Kohler A."/>
            <person name="Feng B."/>
            <person name="Cao Y."/>
            <person name="Lipzen A."/>
            <person name="Daum C."/>
            <person name="Hundley H."/>
            <person name="Pangilinan J."/>
            <person name="Johnson J."/>
            <person name="Barry K."/>
            <person name="LaButti K."/>
            <person name="Ng V."/>
            <person name="Ahrendt S."/>
            <person name="Min B."/>
            <person name="Choi I.G."/>
            <person name="Park H."/>
            <person name="Plett J.M."/>
            <person name="Magnuson J."/>
            <person name="Spatafora J.W."/>
            <person name="Nagy L.G."/>
            <person name="Henrissat B."/>
            <person name="Grigoriev I.V."/>
            <person name="Yang Z.L."/>
            <person name="Xu J."/>
            <person name="Martin F.M."/>
        </authorList>
    </citation>
    <scope>NUCLEOTIDE SEQUENCE</scope>
    <source>
        <strain evidence="2">KKN 215</strain>
    </source>
</reference>
<feature type="region of interest" description="Disordered" evidence="1">
    <location>
        <begin position="287"/>
        <end position="344"/>
    </location>
</feature>
<dbReference type="AlphaFoldDB" id="A0A8K0XQH0"/>
<evidence type="ECO:0000313" key="3">
    <source>
        <dbReference type="Proteomes" id="UP000813824"/>
    </source>
</evidence>
<feature type="compositionally biased region" description="Low complexity" evidence="1">
    <location>
        <begin position="39"/>
        <end position="51"/>
    </location>
</feature>